<name>A0A1L8WPW1_9ENTE</name>
<dbReference type="Proteomes" id="UP000182152">
    <property type="component" value="Unassembled WGS sequence"/>
</dbReference>
<dbReference type="PANTHER" id="PTHR37299">
    <property type="entry name" value="TRANSCRIPTIONAL REGULATOR-RELATED"/>
    <property type="match status" value="1"/>
</dbReference>
<gene>
    <name evidence="5" type="ORF">RV14_GL002164</name>
</gene>
<dbReference type="STRING" id="150033.RV14_GL002164"/>
<dbReference type="InterPro" id="IPR011006">
    <property type="entry name" value="CheY-like_superfamily"/>
</dbReference>
<evidence type="ECO:0000256" key="1">
    <source>
        <dbReference type="ARBA" id="ARBA00022490"/>
    </source>
</evidence>
<organism evidence="5 6">
    <name type="scientific">Enterococcus ratti</name>
    <dbReference type="NCBI Taxonomy" id="150033"/>
    <lineage>
        <taxon>Bacteria</taxon>
        <taxon>Bacillati</taxon>
        <taxon>Bacillota</taxon>
        <taxon>Bacilli</taxon>
        <taxon>Lactobacillales</taxon>
        <taxon>Enterococcaceae</taxon>
        <taxon>Enterococcus</taxon>
    </lineage>
</organism>
<dbReference type="Gene3D" id="3.40.50.2300">
    <property type="match status" value="1"/>
</dbReference>
<dbReference type="Gene3D" id="2.40.50.1020">
    <property type="entry name" value="LytTr DNA-binding domain"/>
    <property type="match status" value="1"/>
</dbReference>
<accession>A0A1L8WPW1</accession>
<evidence type="ECO:0000256" key="3">
    <source>
        <dbReference type="ARBA" id="ARBA00023159"/>
    </source>
</evidence>
<keyword evidence="2" id="KW-0902">Two-component regulatory system</keyword>
<feature type="domain" description="HTH LytTR-type" evidence="4">
    <location>
        <begin position="145"/>
        <end position="242"/>
    </location>
</feature>
<comment type="caution">
    <text evidence="5">The sequence shown here is derived from an EMBL/GenBank/DDBJ whole genome shotgun (WGS) entry which is preliminary data.</text>
</comment>
<sequence>MKIYYIEDNLFHQQLFLNERMNYSNLRSIPVEVFPINQLEQIYKNLASFPFSAADIFLIDIDLQTFHSGIDFAKKIREINPECCIIFLSNDTSKGLEIINQHIRPDLYLSKNEMKTVFTKLEKLITTKLKKQDDTDVIIELKGSLKVYFIHPDEINYIVTVKGFRSSLEFFGISENFIIQDKMKHVKQLFEPYKYFNALKSFSINPYNIKEVNKQTLEVIFKNDDTLLLSASSIKKLLTYIDQL</sequence>
<evidence type="ECO:0000259" key="4">
    <source>
        <dbReference type="SMART" id="SM00850"/>
    </source>
</evidence>
<dbReference type="OrthoDB" id="1653091at2"/>
<dbReference type="SUPFAM" id="SSF52172">
    <property type="entry name" value="CheY-like"/>
    <property type="match status" value="1"/>
</dbReference>
<dbReference type="GO" id="GO:0003677">
    <property type="term" value="F:DNA binding"/>
    <property type="evidence" value="ECO:0007669"/>
    <property type="project" value="InterPro"/>
</dbReference>
<dbReference type="GO" id="GO:0000156">
    <property type="term" value="F:phosphorelay response regulator activity"/>
    <property type="evidence" value="ECO:0007669"/>
    <property type="project" value="InterPro"/>
</dbReference>
<evidence type="ECO:0000256" key="2">
    <source>
        <dbReference type="ARBA" id="ARBA00023012"/>
    </source>
</evidence>
<keyword evidence="1" id="KW-0963">Cytoplasm</keyword>
<dbReference type="EMBL" id="JXLB01000007">
    <property type="protein sequence ID" value="OJG82872.1"/>
    <property type="molecule type" value="Genomic_DNA"/>
</dbReference>
<evidence type="ECO:0000313" key="6">
    <source>
        <dbReference type="Proteomes" id="UP000182152"/>
    </source>
</evidence>
<evidence type="ECO:0000313" key="5">
    <source>
        <dbReference type="EMBL" id="OJG82872.1"/>
    </source>
</evidence>
<dbReference type="PANTHER" id="PTHR37299:SF3">
    <property type="entry name" value="STAGE 0 SPORULATION PROTEIN A HOMOLOG"/>
    <property type="match status" value="1"/>
</dbReference>
<dbReference type="RefSeq" id="WP_071855170.1">
    <property type="nucleotide sequence ID" value="NZ_JXLB01000007.1"/>
</dbReference>
<dbReference type="InterPro" id="IPR007492">
    <property type="entry name" value="LytTR_DNA-bd_dom"/>
</dbReference>
<reference evidence="5 6" key="1">
    <citation type="submission" date="2014-12" db="EMBL/GenBank/DDBJ databases">
        <title>Draft genome sequences of 29 type strains of Enterococci.</title>
        <authorList>
            <person name="Zhong Z."/>
            <person name="Sun Z."/>
            <person name="Liu W."/>
            <person name="Zhang W."/>
            <person name="Zhang H."/>
        </authorList>
    </citation>
    <scope>NUCLEOTIDE SEQUENCE [LARGE SCALE GENOMIC DNA]</scope>
    <source>
        <strain evidence="5 6">DSM 15687</strain>
    </source>
</reference>
<keyword evidence="6" id="KW-1185">Reference proteome</keyword>
<proteinExistence type="predicted"/>
<protein>
    <submittedName>
        <fullName evidence="5">Response regulator receiver</fullName>
    </submittedName>
</protein>
<dbReference type="SMART" id="SM00850">
    <property type="entry name" value="LytTR"/>
    <property type="match status" value="1"/>
</dbReference>
<keyword evidence="3" id="KW-0010">Activator</keyword>
<dbReference type="Pfam" id="PF04397">
    <property type="entry name" value="LytTR"/>
    <property type="match status" value="1"/>
</dbReference>
<dbReference type="AlphaFoldDB" id="A0A1L8WPW1"/>
<dbReference type="InterPro" id="IPR046947">
    <property type="entry name" value="LytR-like"/>
</dbReference>